<evidence type="ECO:0000256" key="7">
    <source>
        <dbReference type="ARBA" id="ARBA00023242"/>
    </source>
</evidence>
<dbReference type="RefSeq" id="XP_022093102.1">
    <property type="nucleotide sequence ID" value="XM_022237410.1"/>
</dbReference>
<keyword evidence="6" id="KW-0508">mRNA splicing</keyword>
<protein>
    <submittedName>
        <fullName evidence="14">Protein SDE2 homolog</fullName>
    </submittedName>
</protein>
<dbReference type="PANTHER" id="PTHR12786">
    <property type="entry name" value="SPLICING FACTOR SF3A-RELATED"/>
    <property type="match status" value="1"/>
</dbReference>
<dbReference type="OrthoDB" id="547031at2759"/>
<dbReference type="GO" id="GO:0006397">
    <property type="term" value="P:mRNA processing"/>
    <property type="evidence" value="ECO:0007669"/>
    <property type="project" value="UniProtKB-KW"/>
</dbReference>
<evidence type="ECO:0000256" key="2">
    <source>
        <dbReference type="ARBA" id="ARBA00004496"/>
    </source>
</evidence>
<dbReference type="InterPro" id="IPR051421">
    <property type="entry name" value="RNA_Proc_DNA_Dmg_Regulator"/>
</dbReference>
<keyword evidence="4" id="KW-0963">Cytoplasm</keyword>
<evidence type="ECO:0000256" key="1">
    <source>
        <dbReference type="ARBA" id="ARBA00004123"/>
    </source>
</evidence>
<dbReference type="GO" id="GO:0005737">
    <property type="term" value="C:cytoplasm"/>
    <property type="evidence" value="ECO:0007669"/>
    <property type="project" value="UniProtKB-SubCell"/>
</dbReference>
<dbReference type="GO" id="GO:0008380">
    <property type="term" value="P:RNA splicing"/>
    <property type="evidence" value="ECO:0007669"/>
    <property type="project" value="UniProtKB-KW"/>
</dbReference>
<evidence type="ECO:0000259" key="12">
    <source>
        <dbReference type="Pfam" id="PF22782"/>
    </source>
</evidence>
<feature type="compositionally biased region" description="Low complexity" evidence="10">
    <location>
        <begin position="229"/>
        <end position="261"/>
    </location>
</feature>
<dbReference type="AlphaFoldDB" id="A0A8B7YKF5"/>
<sequence length="401" mass="44019">MSVFVRTFSGRTLCLQSHASCYNGENLTQKIGELEGIPIHLLSLYHHGKKVGSSDLIQAGDCYQALLCLQGGKGGFGSMLRMIGAQIDKTTNHDACRDLSGRRMRDVNNEKKLSDWITKKAEMERERQEKRREKLERLRQEPKHIFVDPSYDKQKQEVIENLDEAITQGIQAAATLSEGASSSGVKTVKRKAEASVRSKKRSKTLWMGLEERSDSDSDSSDGEDMIKITSVISESNTSSESPSTSDNSPSVSRNSPSSNVTDPGQDSEPEIKPIVAKTGGTEGNEEDLKAIREDNGKCEDANSLLNMLPAPSNSENRNSDESIKDEKDEEEQPFDLDKFSSAAELESVGLDTLKSALMVRGMKCGGTLQQRAERLFSVKGISLDQIDPSLLAKPSKGKKGK</sequence>
<feature type="domain" description="SDE2/SF3A3 SAP" evidence="11">
    <location>
        <begin position="318"/>
        <end position="393"/>
    </location>
</feature>
<gene>
    <name evidence="14" type="primary">LOC110980580</name>
</gene>
<name>A0A8B7YKF5_ACAPL</name>
<comment type="subcellular location">
    <subcellularLocation>
        <location evidence="2">Cytoplasm</location>
    </subcellularLocation>
    <subcellularLocation>
        <location evidence="1">Nucleus</location>
    </subcellularLocation>
</comment>
<dbReference type="GeneID" id="110980580"/>
<feature type="region of interest" description="Disordered" evidence="10">
    <location>
        <begin position="175"/>
        <end position="340"/>
    </location>
</feature>
<evidence type="ECO:0000259" key="11">
    <source>
        <dbReference type="Pfam" id="PF13297"/>
    </source>
</evidence>
<evidence type="ECO:0000256" key="4">
    <source>
        <dbReference type="ARBA" id="ARBA00022490"/>
    </source>
</evidence>
<evidence type="ECO:0000313" key="14">
    <source>
        <dbReference type="RefSeq" id="XP_022093102.1"/>
    </source>
</evidence>
<keyword evidence="5" id="KW-0507">mRNA processing</keyword>
<feature type="compositionally biased region" description="Basic and acidic residues" evidence="10">
    <location>
        <begin position="286"/>
        <end position="300"/>
    </location>
</feature>
<evidence type="ECO:0000256" key="6">
    <source>
        <dbReference type="ARBA" id="ARBA00023187"/>
    </source>
</evidence>
<dbReference type="Pfam" id="PF13297">
    <property type="entry name" value="SDE2_2C"/>
    <property type="match status" value="1"/>
</dbReference>
<dbReference type="GO" id="GO:0005634">
    <property type="term" value="C:nucleus"/>
    <property type="evidence" value="ECO:0007669"/>
    <property type="project" value="UniProtKB-SubCell"/>
</dbReference>
<dbReference type="InterPro" id="IPR053822">
    <property type="entry name" value="SDE2-like_dom"/>
</dbReference>
<feature type="compositionally biased region" description="Basic and acidic residues" evidence="10">
    <location>
        <begin position="317"/>
        <end position="326"/>
    </location>
</feature>
<dbReference type="Pfam" id="PF22782">
    <property type="entry name" value="SDE2"/>
    <property type="match status" value="1"/>
</dbReference>
<feature type="coiled-coil region" evidence="9">
    <location>
        <begin position="113"/>
        <end position="141"/>
    </location>
</feature>
<keyword evidence="8" id="KW-0131">Cell cycle</keyword>
<accession>A0A8B7YKF5</accession>
<proteinExistence type="inferred from homology"/>
<dbReference type="KEGG" id="aplc:110980580"/>
<dbReference type="InterPro" id="IPR025086">
    <property type="entry name" value="SDE2/SF3A3_SAP"/>
</dbReference>
<dbReference type="OMA" id="CFWTGLE"/>
<dbReference type="PANTHER" id="PTHR12786:SF1">
    <property type="entry name" value="SPLICING REGULATOR SDE2"/>
    <property type="match status" value="1"/>
</dbReference>
<comment type="similarity">
    <text evidence="3">Belongs to the SDE2 family.</text>
</comment>
<evidence type="ECO:0000256" key="5">
    <source>
        <dbReference type="ARBA" id="ARBA00022664"/>
    </source>
</evidence>
<evidence type="ECO:0000256" key="10">
    <source>
        <dbReference type="SAM" id="MobiDB-lite"/>
    </source>
</evidence>
<feature type="domain" description="SDE2-like" evidence="12">
    <location>
        <begin position="71"/>
        <end position="167"/>
    </location>
</feature>
<evidence type="ECO:0000313" key="13">
    <source>
        <dbReference type="Proteomes" id="UP000694845"/>
    </source>
</evidence>
<evidence type="ECO:0000256" key="9">
    <source>
        <dbReference type="SAM" id="Coils"/>
    </source>
</evidence>
<evidence type="ECO:0000256" key="8">
    <source>
        <dbReference type="ARBA" id="ARBA00023306"/>
    </source>
</evidence>
<keyword evidence="9" id="KW-0175">Coiled coil</keyword>
<organism evidence="13 14">
    <name type="scientific">Acanthaster planci</name>
    <name type="common">Crown-of-thorns starfish</name>
    <dbReference type="NCBI Taxonomy" id="133434"/>
    <lineage>
        <taxon>Eukaryota</taxon>
        <taxon>Metazoa</taxon>
        <taxon>Echinodermata</taxon>
        <taxon>Eleutherozoa</taxon>
        <taxon>Asterozoa</taxon>
        <taxon>Asteroidea</taxon>
        <taxon>Valvatacea</taxon>
        <taxon>Valvatida</taxon>
        <taxon>Acanthasteridae</taxon>
        <taxon>Acanthaster</taxon>
    </lineage>
</organism>
<evidence type="ECO:0000256" key="3">
    <source>
        <dbReference type="ARBA" id="ARBA00008726"/>
    </source>
</evidence>
<reference evidence="14" key="1">
    <citation type="submission" date="2025-08" db="UniProtKB">
        <authorList>
            <consortium name="RefSeq"/>
        </authorList>
    </citation>
    <scope>IDENTIFICATION</scope>
</reference>
<keyword evidence="13" id="KW-1185">Reference proteome</keyword>
<dbReference type="Proteomes" id="UP000694845">
    <property type="component" value="Unplaced"/>
</dbReference>
<dbReference type="CTD" id="163859"/>
<keyword evidence="7" id="KW-0539">Nucleus</keyword>